<keyword evidence="1 6" id="KW-0489">Methyltransferase</keyword>
<organism evidence="9 10">
    <name type="scientific">Acinetobacter tandoii</name>
    <dbReference type="NCBI Taxonomy" id="202954"/>
    <lineage>
        <taxon>Bacteria</taxon>
        <taxon>Pseudomonadati</taxon>
        <taxon>Pseudomonadota</taxon>
        <taxon>Gammaproteobacteria</taxon>
        <taxon>Moraxellales</taxon>
        <taxon>Moraxellaceae</taxon>
        <taxon>Acinetobacter</taxon>
    </lineage>
</organism>
<dbReference type="GO" id="GO:0003886">
    <property type="term" value="F:DNA (cytosine-5-)-methyltransferase activity"/>
    <property type="evidence" value="ECO:0007669"/>
    <property type="project" value="UniProtKB-EC"/>
</dbReference>
<dbReference type="SUPFAM" id="SSF53335">
    <property type="entry name" value="S-adenosyl-L-methionine-dependent methyltransferases"/>
    <property type="match status" value="1"/>
</dbReference>
<evidence type="ECO:0000256" key="4">
    <source>
        <dbReference type="ARBA" id="ARBA00022747"/>
    </source>
</evidence>
<comment type="caution">
    <text evidence="9">The sequence shown here is derived from an EMBL/GenBank/DDBJ whole genome shotgun (WGS) entry which is preliminary data.</text>
</comment>
<dbReference type="PANTHER" id="PTHR10629:SF52">
    <property type="entry name" value="DNA (CYTOSINE-5)-METHYLTRANSFERASE 1"/>
    <property type="match status" value="1"/>
</dbReference>
<dbReference type="Gene3D" id="3.40.50.150">
    <property type="entry name" value="Vaccinia Virus protein VP39"/>
    <property type="match status" value="1"/>
</dbReference>
<dbReference type="PROSITE" id="PS51679">
    <property type="entry name" value="SAM_MT_C5"/>
    <property type="match status" value="1"/>
</dbReference>
<comment type="similarity">
    <text evidence="6 7">Belongs to the class I-like SAM-binding methyltransferase superfamily. C5-methyltransferase family.</text>
</comment>
<dbReference type="PRINTS" id="PR00105">
    <property type="entry name" value="C5METTRFRASE"/>
</dbReference>
<evidence type="ECO:0000256" key="6">
    <source>
        <dbReference type="PROSITE-ProRule" id="PRU01016"/>
    </source>
</evidence>
<evidence type="ECO:0000313" key="10">
    <source>
        <dbReference type="Proteomes" id="UP000325788"/>
    </source>
</evidence>
<dbReference type="EC" id="2.1.1.37" evidence="8"/>
<reference evidence="9 10" key="1">
    <citation type="submission" date="2019-09" db="EMBL/GenBank/DDBJ databases">
        <title>Draft genome sequence of Acinetobacter tandoii W4-4-4 isolated from environmental water sample.</title>
        <authorList>
            <person name="Wee S.K."/>
            <person name="Yan B."/>
            <person name="Mustaffa S.B."/>
            <person name="Yap E.P.H."/>
        </authorList>
    </citation>
    <scope>NUCLEOTIDE SEQUENCE [LARGE SCALE GENOMIC DNA]</scope>
    <source>
        <strain evidence="9 10">W4-4-4</strain>
    </source>
</reference>
<dbReference type="RefSeq" id="WP_151503871.1">
    <property type="nucleotide sequence ID" value="NZ_VXLD01000001.1"/>
</dbReference>
<dbReference type="InterPro" id="IPR001525">
    <property type="entry name" value="C5_MeTfrase"/>
</dbReference>
<dbReference type="Pfam" id="PF00145">
    <property type="entry name" value="DNA_methylase"/>
    <property type="match status" value="1"/>
</dbReference>
<evidence type="ECO:0000313" key="9">
    <source>
        <dbReference type="EMBL" id="KAB1859959.1"/>
    </source>
</evidence>
<evidence type="ECO:0000256" key="2">
    <source>
        <dbReference type="ARBA" id="ARBA00022679"/>
    </source>
</evidence>
<dbReference type="InterPro" id="IPR050390">
    <property type="entry name" value="C5-Methyltransferase"/>
</dbReference>
<dbReference type="PROSITE" id="PS00094">
    <property type="entry name" value="C5_MTASE_1"/>
    <property type="match status" value="1"/>
</dbReference>
<dbReference type="AlphaFoldDB" id="A0A5N4WVS2"/>
<evidence type="ECO:0000256" key="8">
    <source>
        <dbReference type="RuleBase" id="RU000417"/>
    </source>
</evidence>
<dbReference type="InterPro" id="IPR031303">
    <property type="entry name" value="C5_meth_CS"/>
</dbReference>
<sequence length="454" mass="51744">MRFIDLFSGCGGLSLGLLNAGFTGLYAIEKNPDAFNSLKSNLVTPSQSLTNCFKWDTSEIPLKNHDIHQLLEDKCNFLENLGHKQVVDLVVGGPPCQGFSTAGRRDPDDPRSQLVYDYLKVVNLVQPKFIIMENVKGITYKIKSDSPSPAHEIKLKLIELGYLPITFIEDASIWGVPQQRIRFILIGIRFDQIKSQLSNLHTNEILEISNQFSPIIKSKLEEFACKFKKLKGLPEIVNVGEAIHDLKTQCNSKQTYPQINATDINSKLFFQIASRNNIINNPYIRLLRKGLEEDYLPSGLRLANHNENTLKKFSKILQDVDCPEQKFKYNLRRRTTLPKPYLENEIYTKKLITKVLDKNLPASTVTTVPEDMLHYDEARILTVREFARLQSFPDWYNFQGPYTTGGERRKHSCPKYTQVGNAVPPLMAEGLGLFIKNELSHIIKKIFFPNVTAL</sequence>
<dbReference type="Proteomes" id="UP000325788">
    <property type="component" value="Unassembled WGS sequence"/>
</dbReference>
<proteinExistence type="inferred from homology"/>
<keyword evidence="4" id="KW-0680">Restriction system</keyword>
<evidence type="ECO:0000256" key="5">
    <source>
        <dbReference type="ARBA" id="ARBA00047422"/>
    </source>
</evidence>
<dbReference type="EMBL" id="VXLD01000001">
    <property type="protein sequence ID" value="KAB1859959.1"/>
    <property type="molecule type" value="Genomic_DNA"/>
</dbReference>
<accession>A0A5N4WVS2</accession>
<keyword evidence="2 6" id="KW-0808">Transferase</keyword>
<dbReference type="GO" id="GO:0032259">
    <property type="term" value="P:methylation"/>
    <property type="evidence" value="ECO:0007669"/>
    <property type="project" value="UniProtKB-KW"/>
</dbReference>
<gene>
    <name evidence="9" type="ORF">F4W09_02215</name>
</gene>
<evidence type="ECO:0000256" key="7">
    <source>
        <dbReference type="RuleBase" id="RU000416"/>
    </source>
</evidence>
<dbReference type="InterPro" id="IPR029063">
    <property type="entry name" value="SAM-dependent_MTases_sf"/>
</dbReference>
<evidence type="ECO:0000256" key="1">
    <source>
        <dbReference type="ARBA" id="ARBA00022603"/>
    </source>
</evidence>
<dbReference type="InterPro" id="IPR018117">
    <property type="entry name" value="C5_DNA_meth_AS"/>
</dbReference>
<dbReference type="PANTHER" id="PTHR10629">
    <property type="entry name" value="CYTOSINE-SPECIFIC METHYLTRANSFERASE"/>
    <property type="match status" value="1"/>
</dbReference>
<comment type="catalytic activity">
    <reaction evidence="5 8">
        <text>a 2'-deoxycytidine in DNA + S-adenosyl-L-methionine = a 5-methyl-2'-deoxycytidine in DNA + S-adenosyl-L-homocysteine + H(+)</text>
        <dbReference type="Rhea" id="RHEA:13681"/>
        <dbReference type="Rhea" id="RHEA-COMP:11369"/>
        <dbReference type="Rhea" id="RHEA-COMP:11370"/>
        <dbReference type="ChEBI" id="CHEBI:15378"/>
        <dbReference type="ChEBI" id="CHEBI:57856"/>
        <dbReference type="ChEBI" id="CHEBI:59789"/>
        <dbReference type="ChEBI" id="CHEBI:85452"/>
        <dbReference type="ChEBI" id="CHEBI:85454"/>
        <dbReference type="EC" id="2.1.1.37"/>
    </reaction>
</comment>
<protein>
    <recommendedName>
        <fullName evidence="8">Cytosine-specific methyltransferase</fullName>
        <ecNumber evidence="8">2.1.1.37</ecNumber>
    </recommendedName>
</protein>
<dbReference type="Gene3D" id="3.90.120.10">
    <property type="entry name" value="DNA Methylase, subunit A, domain 2"/>
    <property type="match status" value="1"/>
</dbReference>
<keyword evidence="3 6" id="KW-0949">S-adenosyl-L-methionine</keyword>
<dbReference type="GO" id="GO:0009307">
    <property type="term" value="P:DNA restriction-modification system"/>
    <property type="evidence" value="ECO:0007669"/>
    <property type="project" value="UniProtKB-KW"/>
</dbReference>
<dbReference type="NCBIfam" id="TIGR00675">
    <property type="entry name" value="dcm"/>
    <property type="match status" value="1"/>
</dbReference>
<name>A0A5N4WVS2_9GAMM</name>
<dbReference type="PROSITE" id="PS00095">
    <property type="entry name" value="C5_MTASE_2"/>
    <property type="match status" value="1"/>
</dbReference>
<feature type="active site" evidence="6">
    <location>
        <position position="96"/>
    </location>
</feature>
<evidence type="ECO:0000256" key="3">
    <source>
        <dbReference type="ARBA" id="ARBA00022691"/>
    </source>
</evidence>